<dbReference type="EMBL" id="ML734575">
    <property type="protein sequence ID" value="KAB8248987.1"/>
    <property type="molecule type" value="Genomic_DNA"/>
</dbReference>
<organism evidence="1">
    <name type="scientific">Aspergillus flavus</name>
    <dbReference type="NCBI Taxonomy" id="5059"/>
    <lineage>
        <taxon>Eukaryota</taxon>
        <taxon>Fungi</taxon>
        <taxon>Dikarya</taxon>
        <taxon>Ascomycota</taxon>
        <taxon>Pezizomycotina</taxon>
        <taxon>Eurotiomycetes</taxon>
        <taxon>Eurotiomycetidae</taxon>
        <taxon>Eurotiales</taxon>
        <taxon>Aspergillaceae</taxon>
        <taxon>Aspergillus</taxon>
        <taxon>Aspergillus subgen. Circumdati</taxon>
    </lineage>
</organism>
<reference evidence="1" key="1">
    <citation type="submission" date="2019-04" db="EMBL/GenBank/DDBJ databases">
        <title>Friends and foes A comparative genomics study of 23 Aspergillus species from section Flavi.</title>
        <authorList>
            <consortium name="DOE Joint Genome Institute"/>
            <person name="Kjaerbolling I."/>
            <person name="Vesth T."/>
            <person name="Frisvad J.C."/>
            <person name="Nybo J.L."/>
            <person name="Theobald S."/>
            <person name="Kildgaard S."/>
            <person name="Isbrandt T."/>
            <person name="Kuo A."/>
            <person name="Sato A."/>
            <person name="Lyhne E.K."/>
            <person name="Kogle M.E."/>
            <person name="Wiebenga A."/>
            <person name="Kun R.S."/>
            <person name="Lubbers R.J."/>
            <person name="Makela M.R."/>
            <person name="Barry K."/>
            <person name="Chovatia M."/>
            <person name="Clum A."/>
            <person name="Daum C."/>
            <person name="Haridas S."/>
            <person name="He G."/>
            <person name="LaButti K."/>
            <person name="Lipzen A."/>
            <person name="Mondo S."/>
            <person name="Riley R."/>
            <person name="Salamov A."/>
            <person name="Simmons B.A."/>
            <person name="Magnuson J.K."/>
            <person name="Henrissat B."/>
            <person name="Mortensen U.H."/>
            <person name="Larsen T.O."/>
            <person name="Devries R.P."/>
            <person name="Grigoriev I.V."/>
            <person name="Machida M."/>
            <person name="Baker S.E."/>
            <person name="Andersen M.R."/>
        </authorList>
    </citation>
    <scope>NUCLEOTIDE SEQUENCE [LARGE SCALE GENOMIC DNA]</scope>
    <source>
        <strain evidence="1">CBS 121.62</strain>
    </source>
</reference>
<gene>
    <name evidence="1" type="ORF">BDV35DRAFT_152058</name>
</gene>
<accession>A0A5N6H4B7</accession>
<name>A0A5N6H4B7_ASPFL</name>
<dbReference type="AlphaFoldDB" id="A0A5N6H4B7"/>
<sequence length="193" mass="22088">MHAFCLKWRIHKNCCRRTFKTMRKRRESSGLVVGTGWIYNPRLFEFSQHLAPSGTAYCVSCFMQGHCMRPYVTMGLWSCRSMRLLQSTFSYIRSRVRCTNTMSSLESIVSAAKTTDQRTAKEKAPVQPCQPIRKTCRHSRFCNHSDNSASTGRASCDKRYTRLPGRLVVMVFPNNLKVDPLSSGLRSPQFSCP</sequence>
<protein>
    <submittedName>
        <fullName evidence="1">Uncharacterized protein</fullName>
    </submittedName>
</protein>
<proteinExistence type="predicted"/>
<evidence type="ECO:0000313" key="1">
    <source>
        <dbReference type="EMBL" id="KAB8248987.1"/>
    </source>
</evidence>
<dbReference type="Proteomes" id="UP000325434">
    <property type="component" value="Unassembled WGS sequence"/>
</dbReference>